<feature type="compositionally biased region" description="Polar residues" evidence="1">
    <location>
        <begin position="115"/>
        <end position="125"/>
    </location>
</feature>
<evidence type="ECO:0000313" key="3">
    <source>
        <dbReference type="Proteomes" id="UP000663868"/>
    </source>
</evidence>
<feature type="compositionally biased region" description="Polar residues" evidence="1">
    <location>
        <begin position="140"/>
        <end position="159"/>
    </location>
</feature>
<feature type="compositionally biased region" description="Polar residues" evidence="1">
    <location>
        <begin position="314"/>
        <end position="334"/>
    </location>
</feature>
<feature type="compositionally biased region" description="Polar residues" evidence="1">
    <location>
        <begin position="273"/>
        <end position="291"/>
    </location>
</feature>
<reference evidence="2" key="1">
    <citation type="submission" date="2021-02" db="EMBL/GenBank/DDBJ databases">
        <authorList>
            <person name="Nowell W R."/>
        </authorList>
    </citation>
    <scope>NUCLEOTIDE SEQUENCE</scope>
</reference>
<evidence type="ECO:0000313" key="2">
    <source>
        <dbReference type="EMBL" id="CAF4058042.1"/>
    </source>
</evidence>
<name>A0A819S5V0_9BILA</name>
<feature type="region of interest" description="Disordered" evidence="1">
    <location>
        <begin position="1"/>
        <end position="61"/>
    </location>
</feature>
<feature type="region of interest" description="Disordered" evidence="1">
    <location>
        <begin position="352"/>
        <end position="381"/>
    </location>
</feature>
<feature type="region of interest" description="Disordered" evidence="1">
    <location>
        <begin position="115"/>
        <end position="219"/>
    </location>
</feature>
<feature type="compositionally biased region" description="Low complexity" evidence="1">
    <location>
        <begin position="160"/>
        <end position="171"/>
    </location>
</feature>
<comment type="caution">
    <text evidence="2">The sequence shown here is derived from an EMBL/GenBank/DDBJ whole genome shotgun (WGS) entry which is preliminary data.</text>
</comment>
<feature type="compositionally biased region" description="Basic and acidic residues" evidence="1">
    <location>
        <begin position="304"/>
        <end position="313"/>
    </location>
</feature>
<accession>A0A819S5V0</accession>
<evidence type="ECO:0000256" key="1">
    <source>
        <dbReference type="SAM" id="MobiDB-lite"/>
    </source>
</evidence>
<feature type="compositionally biased region" description="Polar residues" evidence="1">
    <location>
        <begin position="249"/>
        <end position="264"/>
    </location>
</feature>
<organism evidence="2 3">
    <name type="scientific">Adineta steineri</name>
    <dbReference type="NCBI Taxonomy" id="433720"/>
    <lineage>
        <taxon>Eukaryota</taxon>
        <taxon>Metazoa</taxon>
        <taxon>Spiralia</taxon>
        <taxon>Gnathifera</taxon>
        <taxon>Rotifera</taxon>
        <taxon>Eurotatoria</taxon>
        <taxon>Bdelloidea</taxon>
        <taxon>Adinetida</taxon>
        <taxon>Adinetidae</taxon>
        <taxon>Adineta</taxon>
    </lineage>
</organism>
<sequence length="412" mass="46421">MQAMNTDQQPYYPAPSSPHPAPNGYYQPNGIDTHFTPRNPNGYGQHRMHQPYYPQGPNAYNPQQVYMQSFVPPSPFVHANDPQSMTPFRLVVRPPNEVPTGAPNYMQPTSYLSYPNNNLQQQSTAYPTPYYRPPYHVPQNIPQQTSVAQLSNQTQPSINQQYETSSQSSQSQEKRKRRTLKIVDPVSQKPLELEPEPSSVNPTPSNDEDRQNDTVVDSTNIMSKLPDNINKTQKREDFRKLMANLIKPNGSTEKTANQSSNGVKNETCKESTAIKSTQQSQPGYSDICTRSITDDKPVLPINQEDIKENKRDQFNSQKQLENINTNSETTSDNEVQPGIIDKAQPASILSATESLDDITTTPSNDTESKSINSEKTSSKSRRYTYSIEELLAKRYTPSAQKKPTNLRYVTGI</sequence>
<dbReference type="AlphaFoldDB" id="A0A819S5V0"/>
<feature type="compositionally biased region" description="Pro residues" evidence="1">
    <location>
        <begin position="12"/>
        <end position="21"/>
    </location>
</feature>
<dbReference type="Proteomes" id="UP000663868">
    <property type="component" value="Unassembled WGS sequence"/>
</dbReference>
<protein>
    <submittedName>
        <fullName evidence="2">Uncharacterized protein</fullName>
    </submittedName>
</protein>
<proteinExistence type="predicted"/>
<dbReference type="EMBL" id="CAJOBB010003772">
    <property type="protein sequence ID" value="CAF4058042.1"/>
    <property type="molecule type" value="Genomic_DNA"/>
</dbReference>
<feature type="compositionally biased region" description="Polar residues" evidence="1">
    <location>
        <begin position="352"/>
        <end position="375"/>
    </location>
</feature>
<gene>
    <name evidence="2" type="ORF">KXQ929_LOCUS31962</name>
</gene>
<feature type="region of interest" description="Disordered" evidence="1">
    <location>
        <begin position="245"/>
        <end position="338"/>
    </location>
</feature>